<gene>
    <name evidence="1" type="ORF">WMO46_02270</name>
</gene>
<organism evidence="1 2">
    <name type="scientific">Alistipes intestinihominis</name>
    <dbReference type="NCBI Taxonomy" id="3133172"/>
    <lineage>
        <taxon>Bacteria</taxon>
        <taxon>Pseudomonadati</taxon>
        <taxon>Bacteroidota</taxon>
        <taxon>Bacteroidia</taxon>
        <taxon>Bacteroidales</taxon>
        <taxon>Rikenellaceae</taxon>
        <taxon>Alistipes</taxon>
    </lineage>
</organism>
<proteinExistence type="predicted"/>
<dbReference type="SUPFAM" id="SSF53756">
    <property type="entry name" value="UDP-Glycosyltransferase/glycogen phosphorylase"/>
    <property type="match status" value="1"/>
</dbReference>
<keyword evidence="2" id="KW-1185">Reference proteome</keyword>
<comment type="caution">
    <text evidence="1">The sequence shown here is derived from an EMBL/GenBank/DDBJ whole genome shotgun (WGS) entry which is preliminary data.</text>
</comment>
<sequence length="335" mass="37559">MSAPKILVISNTPFFGGGEAFIVDTLVHLRETVYYLVRNTTLADSLPADRVFRFSKTSFAGQLSEVRRVIAGLDPDCVIFNGGRTLFFVPWVRAKRKILYRHTTNQCIGNRLKRLIYDLSLHVCYFRADAVVHVSEFARREQKLFKDKAVCIHHGVVPLPYEPKSGSGPVRFLFLGRTEPDKGIEIIVRAFAKLPAEMAVLDVVGTGESASWLAKLDYGNIRYHGFSKMVAEWYDSADVFVSLPRHEAFGLTILEAMNHGLPILTCRTGGIPEIVRDGENAIVIPPVEHAVFAAMLRLCRDRSLIARMGKRSHEICCGQFSLDRTLAKIEQVINP</sequence>
<dbReference type="GO" id="GO:0016757">
    <property type="term" value="F:glycosyltransferase activity"/>
    <property type="evidence" value="ECO:0007669"/>
    <property type="project" value="UniProtKB-KW"/>
</dbReference>
<dbReference type="CDD" id="cd03801">
    <property type="entry name" value="GT4_PimA-like"/>
    <property type="match status" value="1"/>
</dbReference>
<evidence type="ECO:0000313" key="1">
    <source>
        <dbReference type="EMBL" id="MEQ2543775.1"/>
    </source>
</evidence>
<name>A0ABV1GTY1_9BACT</name>
<dbReference type="RefSeq" id="WP_349093707.1">
    <property type="nucleotide sequence ID" value="NZ_JBBMFL010000002.1"/>
</dbReference>
<dbReference type="EMBL" id="JBBMFL010000002">
    <property type="protein sequence ID" value="MEQ2543775.1"/>
    <property type="molecule type" value="Genomic_DNA"/>
</dbReference>
<protein>
    <submittedName>
        <fullName evidence="1">Glycosyltransferase family 4 protein</fullName>
        <ecNumber evidence="1">2.4.-.-</ecNumber>
    </submittedName>
</protein>
<keyword evidence="1" id="KW-0328">Glycosyltransferase</keyword>
<dbReference type="Pfam" id="PF13692">
    <property type="entry name" value="Glyco_trans_1_4"/>
    <property type="match status" value="1"/>
</dbReference>
<accession>A0ABV1GTY1</accession>
<dbReference type="PANTHER" id="PTHR12526">
    <property type="entry name" value="GLYCOSYLTRANSFERASE"/>
    <property type="match status" value="1"/>
</dbReference>
<dbReference type="EC" id="2.4.-.-" evidence="1"/>
<reference evidence="1 2" key="1">
    <citation type="submission" date="2024-03" db="EMBL/GenBank/DDBJ databases">
        <title>Human intestinal bacterial collection.</title>
        <authorList>
            <person name="Pauvert C."/>
            <person name="Hitch T.C.A."/>
            <person name="Clavel T."/>
        </authorList>
    </citation>
    <scope>NUCLEOTIDE SEQUENCE [LARGE SCALE GENOMIC DNA]</scope>
    <source>
        <strain evidence="1 2">CLA-KB-H122</strain>
    </source>
</reference>
<dbReference type="Gene3D" id="3.40.50.2000">
    <property type="entry name" value="Glycogen Phosphorylase B"/>
    <property type="match status" value="2"/>
</dbReference>
<evidence type="ECO:0000313" key="2">
    <source>
        <dbReference type="Proteomes" id="UP001460202"/>
    </source>
</evidence>
<dbReference type="Proteomes" id="UP001460202">
    <property type="component" value="Unassembled WGS sequence"/>
</dbReference>
<keyword evidence="1" id="KW-0808">Transferase</keyword>